<sequence>MSEEQPSESGEQRGHETDRQGNDNKGTARAWGSEPPAKEPEQPGQEETPADAKMAPEGVGASMTRGGEEVVEQDGKEPGREDTGTKGPSGRPTGTSTTRDSSGVDTDDASGEAAPQAP</sequence>
<feature type="compositionally biased region" description="Low complexity" evidence="1">
    <location>
        <begin position="85"/>
        <end position="104"/>
    </location>
</feature>
<accession>A0ABY3WGZ9</accession>
<feature type="compositionally biased region" description="Basic and acidic residues" evidence="1">
    <location>
        <begin position="73"/>
        <end position="84"/>
    </location>
</feature>
<protein>
    <submittedName>
        <fullName evidence="2">Uncharacterized protein</fullName>
    </submittedName>
</protein>
<keyword evidence="3" id="KW-1185">Reference proteome</keyword>
<gene>
    <name evidence="2" type="ORF">MNQ99_06270</name>
</gene>
<proteinExistence type="predicted"/>
<feature type="compositionally biased region" description="Basic and acidic residues" evidence="1">
    <location>
        <begin position="10"/>
        <end position="22"/>
    </location>
</feature>
<reference evidence="2 3" key="1">
    <citation type="submission" date="2022-03" db="EMBL/GenBank/DDBJ databases">
        <title>Isotopic signatures of nitrous oxide derived from detoxification processes.</title>
        <authorList>
            <person name="Behrendt U."/>
            <person name="Buchen C."/>
            <person name="Well R."/>
            <person name="Ulrich A."/>
            <person name="Rohe L."/>
            <person name="Kolb S."/>
            <person name="Schloter M."/>
            <person name="Horn M.A."/>
            <person name="Augustin J."/>
        </authorList>
    </citation>
    <scope>NUCLEOTIDE SEQUENCE [LARGE SCALE GENOMIC DNA]</scope>
    <source>
        <strain evidence="2 3">S4-C24</strain>
    </source>
</reference>
<dbReference type="EMBL" id="CP093326">
    <property type="protein sequence ID" value="UNK46954.1"/>
    <property type="molecule type" value="Genomic_DNA"/>
</dbReference>
<evidence type="ECO:0000313" key="2">
    <source>
        <dbReference type="EMBL" id="UNK46954.1"/>
    </source>
</evidence>
<organism evidence="2 3">
    <name type="scientific">Arthrobacter sulfonylureivorans</name>
    <dbReference type="NCBI Taxonomy" id="2486855"/>
    <lineage>
        <taxon>Bacteria</taxon>
        <taxon>Bacillati</taxon>
        <taxon>Actinomycetota</taxon>
        <taxon>Actinomycetes</taxon>
        <taxon>Micrococcales</taxon>
        <taxon>Micrococcaceae</taxon>
        <taxon>Arthrobacter</taxon>
    </lineage>
</organism>
<evidence type="ECO:0000256" key="1">
    <source>
        <dbReference type="SAM" id="MobiDB-lite"/>
    </source>
</evidence>
<dbReference type="Proteomes" id="UP000829069">
    <property type="component" value="Chromosome"/>
</dbReference>
<name>A0ABY3WGZ9_9MICC</name>
<evidence type="ECO:0000313" key="3">
    <source>
        <dbReference type="Proteomes" id="UP000829069"/>
    </source>
</evidence>
<dbReference type="RefSeq" id="WP_241914826.1">
    <property type="nucleotide sequence ID" value="NZ_CP093326.1"/>
</dbReference>
<feature type="region of interest" description="Disordered" evidence="1">
    <location>
        <begin position="1"/>
        <end position="118"/>
    </location>
</feature>